<dbReference type="RefSeq" id="WP_044886500.1">
    <property type="nucleotide sequence ID" value="NZ_JYFN01000032.1"/>
</dbReference>
<dbReference type="InterPro" id="IPR029045">
    <property type="entry name" value="ClpP/crotonase-like_dom_sf"/>
</dbReference>
<dbReference type="GO" id="GO:0006635">
    <property type="term" value="P:fatty acid beta-oxidation"/>
    <property type="evidence" value="ECO:0007669"/>
    <property type="project" value="TreeGrafter"/>
</dbReference>
<comment type="similarity">
    <text evidence="1">Belongs to the enoyl-CoA hydratase/isomerase family.</text>
</comment>
<name>A0A0D8BC40_9ACTN</name>
<evidence type="ECO:0000313" key="4">
    <source>
        <dbReference type="EMBL" id="KJE21726.1"/>
    </source>
</evidence>
<reference evidence="4 5" key="2">
    <citation type="journal article" date="2016" name="Genome Announc.">
        <title>Permanent Draft Genome Sequences for Two Variants of Frankia sp. Strain CpI1, the First Frankia Strain Isolated from Root Nodules of Comptonia peregrina.</title>
        <authorList>
            <person name="Oshone R."/>
            <person name="Hurst S.G.IV."/>
            <person name="Abebe-Akele F."/>
            <person name="Simpson S."/>
            <person name="Morris K."/>
            <person name="Thomas W.K."/>
            <person name="Tisa L.S."/>
        </authorList>
    </citation>
    <scope>NUCLEOTIDE SEQUENCE [LARGE SCALE GENOMIC DNA]</scope>
    <source>
        <strain evidence="5">CpI1-S</strain>
    </source>
</reference>
<dbReference type="Pfam" id="PF00378">
    <property type="entry name" value="ECH_1"/>
    <property type="match status" value="1"/>
</dbReference>
<evidence type="ECO:0000256" key="1">
    <source>
        <dbReference type="ARBA" id="ARBA00005254"/>
    </source>
</evidence>
<keyword evidence="5" id="KW-1185">Reference proteome</keyword>
<dbReference type="InterPro" id="IPR001753">
    <property type="entry name" value="Enoyl-CoA_hydra/iso"/>
</dbReference>
<dbReference type="SUPFAM" id="SSF52096">
    <property type="entry name" value="ClpP/crotonase"/>
    <property type="match status" value="1"/>
</dbReference>
<dbReference type="EMBL" id="JYFN01000032">
    <property type="protein sequence ID" value="KJE21726.1"/>
    <property type="molecule type" value="Genomic_DNA"/>
</dbReference>
<dbReference type="Gene3D" id="3.90.226.10">
    <property type="entry name" value="2-enoyl-CoA Hydratase, Chain A, domain 1"/>
    <property type="match status" value="1"/>
</dbReference>
<evidence type="ECO:0000256" key="3">
    <source>
        <dbReference type="ARBA" id="ARBA00023239"/>
    </source>
</evidence>
<dbReference type="PANTHER" id="PTHR11941:SF169">
    <property type="entry name" value="(7AS)-7A-METHYL-1,5-DIOXO-2,3,5,6,7,7A-HEXAHYDRO-1H-INDENE-CARBOXYL-COA HYDROLASE"/>
    <property type="match status" value="1"/>
</dbReference>
<organism evidence="4 5">
    <name type="scientific">Frankia torreyi</name>
    <dbReference type="NCBI Taxonomy" id="1856"/>
    <lineage>
        <taxon>Bacteria</taxon>
        <taxon>Bacillati</taxon>
        <taxon>Actinomycetota</taxon>
        <taxon>Actinomycetes</taxon>
        <taxon>Frankiales</taxon>
        <taxon>Frankiaceae</taxon>
        <taxon>Frankia</taxon>
    </lineage>
</organism>
<comment type="caution">
    <text evidence="4">The sequence shown here is derived from an EMBL/GenBank/DDBJ whole genome shotgun (WGS) entry which is preliminary data.</text>
</comment>
<evidence type="ECO:0000313" key="5">
    <source>
        <dbReference type="Proteomes" id="UP000032545"/>
    </source>
</evidence>
<dbReference type="CDD" id="cd06558">
    <property type="entry name" value="crotonase-like"/>
    <property type="match status" value="1"/>
</dbReference>
<evidence type="ECO:0000256" key="2">
    <source>
        <dbReference type="ARBA" id="ARBA00023098"/>
    </source>
</evidence>
<keyword evidence="2" id="KW-0443">Lipid metabolism</keyword>
<sequence length="256" mass="28050">MSTFEFLRLESEGPLSTVWLARPPVNSVSQAMYRELEDLFSRPDRHLPGVKAIVLAGEGRHFCAGNDLHEFGTLTPDNSDERMAEVRAAFFAIQECPVPVIGAVHGVALGTGLAIAASCDFVIAAENARFGTPEVGVGIMGGARHLARLVPEPIVRWMYLTGDPIEAGRLAELGGIVAVVPPTELIKRAHEQARRIVRHSSASIRMAKRSLTGIETMDLQEGYIFEQGLTRELSRHPDSLEARRATLEQRAARYTE</sequence>
<keyword evidence="3" id="KW-0456">Lyase</keyword>
<accession>A0A0D8BC40</accession>
<reference evidence="5" key="1">
    <citation type="submission" date="2015-02" db="EMBL/GenBank/DDBJ databases">
        <title>Draft Genome of Frankia sp. CpI1-S.</title>
        <authorList>
            <person name="Oshone R.T."/>
            <person name="Ngom M."/>
            <person name="Ghodhbane-Gtari F."/>
            <person name="Gtari M."/>
            <person name="Morris K."/>
            <person name="Thomas K."/>
            <person name="Sen A."/>
            <person name="Tisa L.S."/>
        </authorList>
    </citation>
    <scope>NUCLEOTIDE SEQUENCE [LARGE SCALE GENOMIC DNA]</scope>
    <source>
        <strain evidence="5">CpI1-S</strain>
    </source>
</reference>
<dbReference type="OrthoDB" id="2988772at2"/>
<gene>
    <name evidence="4" type="ORF">FF36_03930</name>
</gene>
<proteinExistence type="inferred from homology"/>
<dbReference type="AlphaFoldDB" id="A0A0D8BC40"/>
<protein>
    <submittedName>
        <fullName evidence="4">Enoyl-CoA hydratase/carnithine racemase</fullName>
    </submittedName>
</protein>
<dbReference type="GO" id="GO:0016829">
    <property type="term" value="F:lyase activity"/>
    <property type="evidence" value="ECO:0007669"/>
    <property type="project" value="UniProtKB-KW"/>
</dbReference>
<dbReference type="PATRIC" id="fig|1502723.3.peg.3619"/>
<dbReference type="PANTHER" id="PTHR11941">
    <property type="entry name" value="ENOYL-COA HYDRATASE-RELATED"/>
    <property type="match status" value="1"/>
</dbReference>
<dbReference type="Proteomes" id="UP000032545">
    <property type="component" value="Unassembled WGS sequence"/>
</dbReference>